<sequence length="246" mass="27417">MKKLLKHMKLIHLIFLILGGAVVLSALPFKTQYNTIYVNVDSNGIENASREMTNAINQDQTLLYDYYELIGDNFDNHKEVVYNFQQNLNTVNNVILAFGMVIIVAALVLFLFQNHKRKIYYGTNVVMSVLATLATVGFGVVVIIQLLGAMGTLGSNMELFNSVAVLQNSDMRTAAYQAAEQAGAAGAKDALANYFYVTSTTLVMYMIGVIVTIVYALFILILTFAKFKRTKERRQEILSKAVENND</sequence>
<keyword evidence="3" id="KW-1185">Reference proteome</keyword>
<organism evidence="2 3">
    <name type="scientific">Anaeroplasma bactoclasticum</name>
    <dbReference type="NCBI Taxonomy" id="2088"/>
    <lineage>
        <taxon>Bacteria</taxon>
        <taxon>Bacillati</taxon>
        <taxon>Mycoplasmatota</taxon>
        <taxon>Mollicutes</taxon>
        <taxon>Anaeroplasmatales</taxon>
        <taxon>Anaeroplasmataceae</taxon>
        <taxon>Anaeroplasma</taxon>
    </lineage>
</organism>
<feature type="transmembrane region" description="Helical" evidence="1">
    <location>
        <begin position="202"/>
        <end position="225"/>
    </location>
</feature>
<protein>
    <submittedName>
        <fullName evidence="2">Uncharacterized protein</fullName>
    </submittedName>
</protein>
<keyword evidence="1" id="KW-1133">Transmembrane helix</keyword>
<keyword evidence="1" id="KW-0812">Transmembrane</keyword>
<reference evidence="2 3" key="1">
    <citation type="submission" date="2018-08" db="EMBL/GenBank/DDBJ databases">
        <title>Genomic Encyclopedia of Archaeal and Bacterial Type Strains, Phase II (KMG-II): from individual species to whole genera.</title>
        <authorList>
            <person name="Goeker M."/>
        </authorList>
    </citation>
    <scope>NUCLEOTIDE SEQUENCE [LARGE SCALE GENOMIC DNA]</scope>
    <source>
        <strain evidence="2 3">ATCC 27112</strain>
    </source>
</reference>
<feature type="transmembrane region" description="Helical" evidence="1">
    <location>
        <begin position="124"/>
        <end position="147"/>
    </location>
</feature>
<evidence type="ECO:0000313" key="2">
    <source>
        <dbReference type="EMBL" id="RIA77801.1"/>
    </source>
</evidence>
<proteinExistence type="predicted"/>
<keyword evidence="1" id="KW-0472">Membrane</keyword>
<evidence type="ECO:0000313" key="3">
    <source>
        <dbReference type="Proteomes" id="UP000266506"/>
    </source>
</evidence>
<feature type="transmembrane region" description="Helical" evidence="1">
    <location>
        <begin position="94"/>
        <end position="112"/>
    </location>
</feature>
<gene>
    <name evidence="2" type="ORF">EI71_00777</name>
</gene>
<name>A0A397S515_9MOLU</name>
<evidence type="ECO:0000256" key="1">
    <source>
        <dbReference type="SAM" id="Phobius"/>
    </source>
</evidence>
<accession>A0A397S515</accession>
<dbReference type="RefSeq" id="WP_119015936.1">
    <property type="nucleotide sequence ID" value="NZ_QXEV01000006.1"/>
</dbReference>
<dbReference type="EMBL" id="QXEV01000006">
    <property type="protein sequence ID" value="RIA77801.1"/>
    <property type="molecule type" value="Genomic_DNA"/>
</dbReference>
<comment type="caution">
    <text evidence="2">The sequence shown here is derived from an EMBL/GenBank/DDBJ whole genome shotgun (WGS) entry which is preliminary data.</text>
</comment>
<dbReference type="InParanoid" id="A0A397S515"/>
<dbReference type="AlphaFoldDB" id="A0A397S515"/>
<dbReference type="Proteomes" id="UP000266506">
    <property type="component" value="Unassembled WGS sequence"/>
</dbReference>